<sequence>MFFTRAIPNRFHISSPAGEAIAMSVNNSDSKETINSLIYFLRAEESKRKKRVERQRLRQRQRRGAKVFRSVINSTGHLTLAPSRLFEKTPMSPSDSLDEIALQIPRRHINISIFGFSLLLNLTIVFQLIKENERVDYIMIEFAFKITQGKRCIHLPAELNKTQVKSTLSGSLRQLVYLFVGKVNLLVDCMRDNGISDNKLKQEEEITLLLTALSDFKANIKFPSEIRQEDKFETAKDFSIKVLTAWFTSVNLQDSTTFALDTLTNRFANSAEKAKRSRFKISASIFTSVLLLRTERQYMLFFYNATFIKRNRIQSAHKSLLRGLEMQ</sequence>
<dbReference type="VEuPathDB" id="VectorBase:GAUT000691"/>
<dbReference type="Proteomes" id="UP000078200">
    <property type="component" value="Unassembled WGS sequence"/>
</dbReference>
<evidence type="ECO:0000313" key="2">
    <source>
        <dbReference type="Proteomes" id="UP000078200"/>
    </source>
</evidence>
<dbReference type="EnsemblMetazoa" id="GAUT000691-RA">
    <property type="protein sequence ID" value="GAUT000691-PA"/>
    <property type="gene ID" value="GAUT000691"/>
</dbReference>
<protein>
    <submittedName>
        <fullName evidence="1">Uncharacterized protein</fullName>
    </submittedName>
</protein>
<dbReference type="AlphaFoldDB" id="A0A1A9UDA8"/>
<keyword evidence="2" id="KW-1185">Reference proteome</keyword>
<proteinExistence type="predicted"/>
<accession>A0A1A9UDA8</accession>
<name>A0A1A9UDA8_GLOAU</name>
<evidence type="ECO:0000313" key="1">
    <source>
        <dbReference type="EnsemblMetazoa" id="GAUT000691-PA"/>
    </source>
</evidence>
<organism evidence="1 2">
    <name type="scientific">Glossina austeni</name>
    <name type="common">Savannah tsetse fly</name>
    <dbReference type="NCBI Taxonomy" id="7395"/>
    <lineage>
        <taxon>Eukaryota</taxon>
        <taxon>Metazoa</taxon>
        <taxon>Ecdysozoa</taxon>
        <taxon>Arthropoda</taxon>
        <taxon>Hexapoda</taxon>
        <taxon>Insecta</taxon>
        <taxon>Pterygota</taxon>
        <taxon>Neoptera</taxon>
        <taxon>Endopterygota</taxon>
        <taxon>Diptera</taxon>
        <taxon>Brachycera</taxon>
        <taxon>Muscomorpha</taxon>
        <taxon>Hippoboscoidea</taxon>
        <taxon>Glossinidae</taxon>
        <taxon>Glossina</taxon>
    </lineage>
</organism>
<reference evidence="1" key="1">
    <citation type="submission" date="2020-05" db="UniProtKB">
        <authorList>
            <consortium name="EnsemblMetazoa"/>
        </authorList>
    </citation>
    <scope>IDENTIFICATION</scope>
    <source>
        <strain evidence="1">TTRI</strain>
    </source>
</reference>